<dbReference type="KEGG" id="nsh:GXM_05412"/>
<reference evidence="1 2" key="1">
    <citation type="submission" date="2019-10" db="EMBL/GenBank/DDBJ databases">
        <title>Genomic and transcriptomic insights into the perfect genentic adaptation of a filamentous nitrogen-fixing cyanobacterium to rice fields.</title>
        <authorList>
            <person name="Chen Z."/>
        </authorList>
    </citation>
    <scope>NUCLEOTIDE SEQUENCE [LARGE SCALE GENOMIC DNA]</scope>
    <source>
        <strain evidence="1">CCNUC1</strain>
    </source>
</reference>
<protein>
    <submittedName>
        <fullName evidence="1">Uncharacterized protein</fullName>
    </submittedName>
</protein>
<sequence length="40" mass="4420">MRSLPSGGYAIATDFFRLGGLRSDFSSVQTLGLDRYLTHI</sequence>
<keyword evidence="2" id="KW-1185">Reference proteome</keyword>
<organism evidence="1 2">
    <name type="scientific">Nostoc sphaeroides CCNUC1</name>
    <dbReference type="NCBI Taxonomy" id="2653204"/>
    <lineage>
        <taxon>Bacteria</taxon>
        <taxon>Bacillati</taxon>
        <taxon>Cyanobacteriota</taxon>
        <taxon>Cyanophyceae</taxon>
        <taxon>Nostocales</taxon>
        <taxon>Nostocaceae</taxon>
        <taxon>Nostoc</taxon>
    </lineage>
</organism>
<evidence type="ECO:0000313" key="1">
    <source>
        <dbReference type="EMBL" id="QFS47920.1"/>
    </source>
</evidence>
<name>A0A5P8W5J0_9NOSO</name>
<proteinExistence type="predicted"/>
<dbReference type="AlphaFoldDB" id="A0A5P8W5J0"/>
<dbReference type="EMBL" id="CP045226">
    <property type="protein sequence ID" value="QFS47920.1"/>
    <property type="molecule type" value="Genomic_DNA"/>
</dbReference>
<gene>
    <name evidence="1" type="ORF">GXM_05412</name>
</gene>
<accession>A0A5P8W5J0</accession>
<evidence type="ECO:0000313" key="2">
    <source>
        <dbReference type="Proteomes" id="UP000326678"/>
    </source>
</evidence>
<dbReference type="Proteomes" id="UP000326678">
    <property type="component" value="Chromosome Gxm1"/>
</dbReference>